<name>A0ABR9QG89_9BACI</name>
<protein>
    <submittedName>
        <fullName evidence="2">Uncharacterized protein</fullName>
    </submittedName>
</protein>
<evidence type="ECO:0000313" key="3">
    <source>
        <dbReference type="Proteomes" id="UP001516662"/>
    </source>
</evidence>
<dbReference type="EMBL" id="JADCLJ010000011">
    <property type="protein sequence ID" value="MBE4907511.1"/>
    <property type="molecule type" value="Genomic_DNA"/>
</dbReference>
<comment type="caution">
    <text evidence="2">The sequence shown here is derived from an EMBL/GenBank/DDBJ whole genome shotgun (WGS) entry which is preliminary data.</text>
</comment>
<evidence type="ECO:0000256" key="1">
    <source>
        <dbReference type="SAM" id="Coils"/>
    </source>
</evidence>
<sequence length="65" mass="7763">MSNLQKRYDELQDELGQLLGMSEPTEESRKRANDILDELEELTKDMMNEMMEKVKEEREKISKDL</sequence>
<dbReference type="Proteomes" id="UP001516662">
    <property type="component" value="Unassembled WGS sequence"/>
</dbReference>
<keyword evidence="3" id="KW-1185">Reference proteome</keyword>
<proteinExistence type="predicted"/>
<evidence type="ECO:0000313" key="2">
    <source>
        <dbReference type="EMBL" id="MBE4907511.1"/>
    </source>
</evidence>
<reference evidence="2 3" key="1">
    <citation type="submission" date="2020-10" db="EMBL/GenBank/DDBJ databases">
        <title>Bacillus sp. HD4P25, an endophyte from a halophyte.</title>
        <authorList>
            <person name="Sun J.-Q."/>
        </authorList>
    </citation>
    <scope>NUCLEOTIDE SEQUENCE [LARGE SCALE GENOMIC DNA]</scope>
    <source>
        <strain evidence="2 3">YIM 93174</strain>
    </source>
</reference>
<accession>A0ABR9QG89</accession>
<organism evidence="2 3">
    <name type="scientific">Litchfieldia luteola</name>
    <dbReference type="NCBI Taxonomy" id="682179"/>
    <lineage>
        <taxon>Bacteria</taxon>
        <taxon>Bacillati</taxon>
        <taxon>Bacillota</taxon>
        <taxon>Bacilli</taxon>
        <taxon>Bacillales</taxon>
        <taxon>Bacillaceae</taxon>
        <taxon>Litchfieldia</taxon>
    </lineage>
</organism>
<feature type="coiled-coil region" evidence="1">
    <location>
        <begin position="1"/>
        <end position="64"/>
    </location>
</feature>
<dbReference type="RefSeq" id="WP_193534992.1">
    <property type="nucleotide sequence ID" value="NZ_JADCLJ010000011.1"/>
</dbReference>
<gene>
    <name evidence="2" type="ORF">IMZ08_05465</name>
</gene>
<keyword evidence="1" id="KW-0175">Coiled coil</keyword>